<comment type="caution">
    <text evidence="9">The sequence shown here is derived from an EMBL/GenBank/DDBJ whole genome shotgun (WGS) entry which is preliminary data.</text>
</comment>
<dbReference type="InterPro" id="IPR031774">
    <property type="entry name" value="SF3A3_dom"/>
</dbReference>
<evidence type="ECO:0000259" key="7">
    <source>
        <dbReference type="Pfam" id="PF13297"/>
    </source>
</evidence>
<evidence type="ECO:0000256" key="3">
    <source>
        <dbReference type="ARBA" id="ARBA00023187"/>
    </source>
</evidence>
<dbReference type="Pfam" id="PF16837">
    <property type="entry name" value="SF3A3"/>
    <property type="match status" value="1"/>
</dbReference>
<evidence type="ECO:0000313" key="9">
    <source>
        <dbReference type="EMBL" id="KAK9838337.1"/>
    </source>
</evidence>
<accession>A0AAW1RYF2</accession>
<protein>
    <recommendedName>
        <fullName evidence="11">Splicing factor 3A subunit 3</fullName>
    </recommendedName>
</protein>
<evidence type="ECO:0000259" key="8">
    <source>
        <dbReference type="Pfam" id="PF16837"/>
    </source>
</evidence>
<dbReference type="InterPro" id="IPR024598">
    <property type="entry name" value="SF3a60/Prp9_C"/>
</dbReference>
<proteinExistence type="predicted"/>
<dbReference type="EMBL" id="JALJOU010000019">
    <property type="protein sequence ID" value="KAK9838337.1"/>
    <property type="molecule type" value="Genomic_DNA"/>
</dbReference>
<keyword evidence="4" id="KW-0539">Nucleus</keyword>
<feature type="domain" description="Splicing factor SF3a60 /Prp9 subunit C-terminal" evidence="5">
    <location>
        <begin position="382"/>
        <end position="500"/>
    </location>
</feature>
<dbReference type="GO" id="GO:0003723">
    <property type="term" value="F:RNA binding"/>
    <property type="evidence" value="ECO:0007669"/>
    <property type="project" value="InterPro"/>
</dbReference>
<dbReference type="Pfam" id="PF13297">
    <property type="entry name" value="SDE2_2C"/>
    <property type="match status" value="1"/>
</dbReference>
<comment type="subcellular location">
    <subcellularLocation>
        <location evidence="1">Nucleus</location>
    </subcellularLocation>
</comment>
<keyword evidence="3" id="KW-0508">mRNA splicing</keyword>
<dbReference type="InterPro" id="IPR051421">
    <property type="entry name" value="RNA_Proc_DNA_Dmg_Regulator"/>
</dbReference>
<dbReference type="Pfam" id="PF12108">
    <property type="entry name" value="SF3a60_bindingd"/>
    <property type="match status" value="1"/>
</dbReference>
<dbReference type="AlphaFoldDB" id="A0AAW1RYF2"/>
<feature type="domain" description="SF3A3" evidence="8">
    <location>
        <begin position="122"/>
        <end position="157"/>
    </location>
</feature>
<dbReference type="GO" id="GO:0005681">
    <property type="term" value="C:spliceosomal complex"/>
    <property type="evidence" value="ECO:0007669"/>
    <property type="project" value="InterPro"/>
</dbReference>
<feature type="domain" description="SDE2/SF3A3 SAP" evidence="7">
    <location>
        <begin position="217"/>
        <end position="295"/>
    </location>
</feature>
<organism evidence="9 10">
    <name type="scientific">Elliptochloris bilobata</name>
    <dbReference type="NCBI Taxonomy" id="381761"/>
    <lineage>
        <taxon>Eukaryota</taxon>
        <taxon>Viridiplantae</taxon>
        <taxon>Chlorophyta</taxon>
        <taxon>core chlorophytes</taxon>
        <taxon>Trebouxiophyceae</taxon>
        <taxon>Trebouxiophyceae incertae sedis</taxon>
        <taxon>Elliptochloris clade</taxon>
        <taxon>Elliptochloris</taxon>
    </lineage>
</organism>
<dbReference type="Pfam" id="PF11931">
    <property type="entry name" value="SF3a60_Prp9_C"/>
    <property type="match status" value="1"/>
</dbReference>
<sequence length="500" mass="56566">MASTLLEQTRSAHEECERLERLIVRDFRTDAKGHTERLAQGHRVRKMLDQIKAQAEKLTRIYADEDDVRKEEIAALRGENMYSAFYERLKDVRDYHRRYPYLEVSEVEADEAALREPVPVVFSGEEGGGRYLDLHAHFHRFVNAKFGRQLDYAAFVGGVPCTEGVPRALRLGQPYREYLAGLLEYLESFYQRTQPLSSLSKVYAKLEGFEAEWAAGSVPDWGDRGEGAAGGAAAVIDLEAFEAVEELETLGADRLKEALGALGLKTGGTLRQRAERLWLTRGTPLEALDKKHFVKGAAPASLRTPEQTARQAAAAKDAALLEVKVGALRDALGSVVEDTVGNVEKKQARTYEELQAEQAEADEAGPLSDSEDEDEYIYNPLKLPLGWDGKPIPYWLYKLHGLNQEFKCEICGNASYWGRRAFERHFKEWRHQNGMRALGIPNNKNFFEVTQIKDALELWNSIQEREVGGFKAEVEEEFEDDSGNVYNRKTYELLKRQGLL</sequence>
<keyword evidence="10" id="KW-1185">Reference proteome</keyword>
<evidence type="ECO:0000256" key="4">
    <source>
        <dbReference type="ARBA" id="ARBA00023242"/>
    </source>
</evidence>
<gene>
    <name evidence="9" type="ORF">WJX81_005551</name>
</gene>
<keyword evidence="2" id="KW-0507">mRNA processing</keyword>
<name>A0AAW1RYF2_9CHLO</name>
<evidence type="ECO:0000256" key="1">
    <source>
        <dbReference type="ARBA" id="ARBA00004123"/>
    </source>
</evidence>
<evidence type="ECO:0008006" key="11">
    <source>
        <dbReference type="Google" id="ProtNLM"/>
    </source>
</evidence>
<dbReference type="GO" id="GO:0000398">
    <property type="term" value="P:mRNA splicing, via spliceosome"/>
    <property type="evidence" value="ECO:0007669"/>
    <property type="project" value="InterPro"/>
</dbReference>
<dbReference type="InterPro" id="IPR025086">
    <property type="entry name" value="SDE2/SF3A3_SAP"/>
</dbReference>
<dbReference type="PANTHER" id="PTHR12786:SF2">
    <property type="entry name" value="SPLICING FACTOR 3A SUBUNIT 3"/>
    <property type="match status" value="1"/>
</dbReference>
<evidence type="ECO:0000313" key="10">
    <source>
        <dbReference type="Proteomes" id="UP001445335"/>
    </source>
</evidence>
<dbReference type="Proteomes" id="UP001445335">
    <property type="component" value="Unassembled WGS sequence"/>
</dbReference>
<evidence type="ECO:0000259" key="5">
    <source>
        <dbReference type="Pfam" id="PF11931"/>
    </source>
</evidence>
<evidence type="ECO:0000256" key="2">
    <source>
        <dbReference type="ARBA" id="ARBA00022664"/>
    </source>
</evidence>
<dbReference type="PANTHER" id="PTHR12786">
    <property type="entry name" value="SPLICING FACTOR SF3A-RELATED"/>
    <property type="match status" value="1"/>
</dbReference>
<feature type="domain" description="Splicing factor SF3a60 binding" evidence="6">
    <location>
        <begin position="75"/>
        <end position="100"/>
    </location>
</feature>
<evidence type="ECO:0000259" key="6">
    <source>
        <dbReference type="Pfam" id="PF12108"/>
    </source>
</evidence>
<reference evidence="9 10" key="1">
    <citation type="journal article" date="2024" name="Nat. Commun.">
        <title>Phylogenomics reveals the evolutionary origins of lichenization in chlorophyte algae.</title>
        <authorList>
            <person name="Puginier C."/>
            <person name="Libourel C."/>
            <person name="Otte J."/>
            <person name="Skaloud P."/>
            <person name="Haon M."/>
            <person name="Grisel S."/>
            <person name="Petersen M."/>
            <person name="Berrin J.G."/>
            <person name="Delaux P.M."/>
            <person name="Dal Grande F."/>
            <person name="Keller J."/>
        </authorList>
    </citation>
    <scope>NUCLEOTIDE SEQUENCE [LARGE SCALE GENOMIC DNA]</scope>
    <source>
        <strain evidence="9 10">SAG 245.80</strain>
    </source>
</reference>
<dbReference type="InterPro" id="IPR021966">
    <property type="entry name" value="SF3a60_bindingd"/>
</dbReference>